<evidence type="ECO:0000256" key="1">
    <source>
        <dbReference type="SAM" id="MobiDB-lite"/>
    </source>
</evidence>
<dbReference type="EMBL" id="FZNS01000011">
    <property type="protein sequence ID" value="SNR92520.1"/>
    <property type="molecule type" value="Genomic_DNA"/>
</dbReference>
<keyword evidence="3" id="KW-1185">Reference proteome</keyword>
<accession>A0A239AAA8</accession>
<reference evidence="3" key="1">
    <citation type="submission" date="2017-06" db="EMBL/GenBank/DDBJ databases">
        <authorList>
            <person name="Varghese N."/>
            <person name="Submissions S."/>
        </authorList>
    </citation>
    <scope>NUCLEOTIDE SEQUENCE [LARGE SCALE GENOMIC DNA]</scope>
    <source>
        <strain evidence="3">DSM 28041</strain>
    </source>
</reference>
<evidence type="ECO:0000313" key="2">
    <source>
        <dbReference type="EMBL" id="SNR92520.1"/>
    </source>
</evidence>
<dbReference type="AlphaFoldDB" id="A0A239AAA8"/>
<gene>
    <name evidence="2" type="ORF">SAMN06269173_111104</name>
</gene>
<sequence length="42" mass="4970">MSTKRKPNDKQMLPKRNLNTAQTSLKHAYLIPPQGVARFFRW</sequence>
<name>A0A239AAA8_9BACT</name>
<protein>
    <submittedName>
        <fullName evidence="2">Uncharacterized protein</fullName>
    </submittedName>
</protein>
<feature type="region of interest" description="Disordered" evidence="1">
    <location>
        <begin position="1"/>
        <end position="20"/>
    </location>
</feature>
<organism evidence="2 3">
    <name type="scientific">Hymenobacter mucosus</name>
    <dbReference type="NCBI Taxonomy" id="1411120"/>
    <lineage>
        <taxon>Bacteria</taxon>
        <taxon>Pseudomonadati</taxon>
        <taxon>Bacteroidota</taxon>
        <taxon>Cytophagia</taxon>
        <taxon>Cytophagales</taxon>
        <taxon>Hymenobacteraceae</taxon>
        <taxon>Hymenobacter</taxon>
    </lineage>
</organism>
<dbReference type="Proteomes" id="UP000198310">
    <property type="component" value="Unassembled WGS sequence"/>
</dbReference>
<proteinExistence type="predicted"/>
<evidence type="ECO:0000313" key="3">
    <source>
        <dbReference type="Proteomes" id="UP000198310"/>
    </source>
</evidence>